<dbReference type="RefSeq" id="WP_183565181.1">
    <property type="nucleotide sequence ID" value="NZ_JACHOP010000002.1"/>
</dbReference>
<organism evidence="1 2">
    <name type="scientific">Methylorubrum rhodinum</name>
    <dbReference type="NCBI Taxonomy" id="29428"/>
    <lineage>
        <taxon>Bacteria</taxon>
        <taxon>Pseudomonadati</taxon>
        <taxon>Pseudomonadota</taxon>
        <taxon>Alphaproteobacteria</taxon>
        <taxon>Hyphomicrobiales</taxon>
        <taxon>Methylobacteriaceae</taxon>
        <taxon>Methylorubrum</taxon>
    </lineage>
</organism>
<evidence type="ECO:0000313" key="1">
    <source>
        <dbReference type="EMBL" id="MBB5756088.1"/>
    </source>
</evidence>
<protein>
    <submittedName>
        <fullName evidence="1">General secretion pathway protein L</fullName>
    </submittedName>
</protein>
<dbReference type="EMBL" id="JACHOP010000002">
    <property type="protein sequence ID" value="MBB5756088.1"/>
    <property type="molecule type" value="Genomic_DNA"/>
</dbReference>
<accession>A0A840ZFY1</accession>
<dbReference type="Proteomes" id="UP000583454">
    <property type="component" value="Unassembled WGS sequence"/>
</dbReference>
<dbReference type="InterPro" id="IPR043129">
    <property type="entry name" value="ATPase_NBD"/>
</dbReference>
<gene>
    <name evidence="1" type="ORF">HNR00_000784</name>
</gene>
<reference evidence="1 2" key="1">
    <citation type="submission" date="2020-08" db="EMBL/GenBank/DDBJ databases">
        <title>Genomic Encyclopedia of Type Strains, Phase IV (KMG-IV): sequencing the most valuable type-strain genomes for metagenomic binning, comparative biology and taxonomic classification.</title>
        <authorList>
            <person name="Goeker M."/>
        </authorList>
    </citation>
    <scope>NUCLEOTIDE SEQUENCE [LARGE SCALE GENOMIC DNA]</scope>
    <source>
        <strain evidence="1 2">DSM 2163</strain>
    </source>
</reference>
<proteinExistence type="predicted"/>
<name>A0A840ZFY1_9HYPH</name>
<dbReference type="Gene3D" id="3.30.420.380">
    <property type="match status" value="1"/>
</dbReference>
<dbReference type="SUPFAM" id="SSF53067">
    <property type="entry name" value="Actin-like ATPase domain"/>
    <property type="match status" value="1"/>
</dbReference>
<sequence length="357" mass="36720">MNAMDAHPVGARPARKAVLRESLDTTAYLLGLSEVRADRAPGLLTIRLGPPAEPGLTLIDRRGQTPLVQRLDAADDLTARLAAIRAGQAGVRAKILVDPARCFMRTLTLPSAALPRMRAVLAQELEAATPFRAAGVHSDWYVEGEDAAARSLRVRHVVVKRAVLDPLLAALADAGIAAGPVTVGPDEARTMPVDLLTGGHRTLQGLAGGARKGDLALMAGAALMLLAAFWGLRAHQDATLAALDDAFAQARRAAGPALPAPVQAGAAAIVSGRGPPLAKTWDALAAALPDSASAAGLRLDADGARLTVLTADEPAALAALGSVPGFGAPFLQETAAGPDGARRLVLLLPRTDRGDRP</sequence>
<keyword evidence="2" id="KW-1185">Reference proteome</keyword>
<comment type="caution">
    <text evidence="1">The sequence shown here is derived from an EMBL/GenBank/DDBJ whole genome shotgun (WGS) entry which is preliminary data.</text>
</comment>
<evidence type="ECO:0000313" key="2">
    <source>
        <dbReference type="Proteomes" id="UP000583454"/>
    </source>
</evidence>
<dbReference type="AlphaFoldDB" id="A0A840ZFY1"/>